<evidence type="ECO:0000256" key="2">
    <source>
        <dbReference type="ARBA" id="ARBA00022491"/>
    </source>
</evidence>
<dbReference type="InterPro" id="IPR036390">
    <property type="entry name" value="WH_DNA-bd_sf"/>
</dbReference>
<dbReference type="GO" id="GO:0003700">
    <property type="term" value="F:DNA-binding transcription factor activity"/>
    <property type="evidence" value="ECO:0007669"/>
    <property type="project" value="InterPro"/>
</dbReference>
<reference evidence="8 9" key="1">
    <citation type="submission" date="2017-12" db="EMBL/GenBank/DDBJ databases">
        <title>Characterization of six clinical isolates of Enterochimera gen. nov., a novel genus of the Yersiniaciae family and the three species Enterochimera arupensis sp. nov., Enterochimera coloradensis sp. nov, and Enterochimera californica sp. nov.</title>
        <authorList>
            <person name="Rossi A."/>
            <person name="Fisher M."/>
        </authorList>
    </citation>
    <scope>NUCLEOTIDE SEQUENCE [LARGE SCALE GENOMIC DNA]</scope>
    <source>
        <strain evidence="9">2016-Iso4</strain>
    </source>
</reference>
<accession>A0A2N5E3X9</accession>
<dbReference type="RefSeq" id="WP_101824272.1">
    <property type="nucleotide sequence ID" value="NZ_PJZH01000008.1"/>
</dbReference>
<protein>
    <submittedName>
        <fullName evidence="8">LysR family transcriptional regulator</fullName>
    </submittedName>
</protein>
<dbReference type="PRINTS" id="PR00039">
    <property type="entry name" value="HTHLYSR"/>
</dbReference>
<dbReference type="PROSITE" id="PS50931">
    <property type="entry name" value="HTH_LYSR"/>
    <property type="match status" value="1"/>
</dbReference>
<dbReference type="Pfam" id="PF00126">
    <property type="entry name" value="HTH_1"/>
    <property type="match status" value="1"/>
</dbReference>
<evidence type="ECO:0000259" key="7">
    <source>
        <dbReference type="PROSITE" id="PS50931"/>
    </source>
</evidence>
<dbReference type="SUPFAM" id="SSF53850">
    <property type="entry name" value="Periplasmic binding protein-like II"/>
    <property type="match status" value="1"/>
</dbReference>
<dbReference type="PANTHER" id="PTHR30126:SF39">
    <property type="entry name" value="HTH-TYPE TRANSCRIPTIONAL REGULATOR CYSL"/>
    <property type="match status" value="1"/>
</dbReference>
<evidence type="ECO:0000256" key="4">
    <source>
        <dbReference type="ARBA" id="ARBA00023125"/>
    </source>
</evidence>
<evidence type="ECO:0000256" key="5">
    <source>
        <dbReference type="ARBA" id="ARBA00023163"/>
    </source>
</evidence>
<keyword evidence="5" id="KW-0804">Transcription</keyword>
<evidence type="ECO:0000256" key="6">
    <source>
        <dbReference type="SAM" id="MobiDB-lite"/>
    </source>
</evidence>
<dbReference type="AlphaFoldDB" id="A0A2N5E3X9"/>
<gene>
    <name evidence="8" type="ORF">CYR32_10095</name>
</gene>
<dbReference type="Gene3D" id="1.10.10.10">
    <property type="entry name" value="Winged helix-like DNA-binding domain superfamily/Winged helix DNA-binding domain"/>
    <property type="match status" value="1"/>
</dbReference>
<dbReference type="InterPro" id="IPR036388">
    <property type="entry name" value="WH-like_DNA-bd_sf"/>
</dbReference>
<dbReference type="Gene3D" id="3.40.190.10">
    <property type="entry name" value="Periplasmic binding protein-like II"/>
    <property type="match status" value="2"/>
</dbReference>
<dbReference type="EMBL" id="PJZH01000008">
    <property type="protein sequence ID" value="PLR35536.1"/>
    <property type="molecule type" value="Genomic_DNA"/>
</dbReference>
<evidence type="ECO:0000256" key="3">
    <source>
        <dbReference type="ARBA" id="ARBA00023015"/>
    </source>
</evidence>
<dbReference type="Pfam" id="PF03466">
    <property type="entry name" value="LysR_substrate"/>
    <property type="match status" value="1"/>
</dbReference>
<dbReference type="OrthoDB" id="8885940at2"/>
<keyword evidence="3" id="KW-0805">Transcription regulation</keyword>
<keyword evidence="4" id="KW-0238">DNA-binding</keyword>
<dbReference type="InterPro" id="IPR005119">
    <property type="entry name" value="LysR_subst-bd"/>
</dbReference>
<feature type="domain" description="HTH lysR-type" evidence="7">
    <location>
        <begin position="4"/>
        <end position="61"/>
    </location>
</feature>
<dbReference type="FunFam" id="1.10.10.10:FF:000001">
    <property type="entry name" value="LysR family transcriptional regulator"/>
    <property type="match status" value="1"/>
</dbReference>
<evidence type="ECO:0000256" key="1">
    <source>
        <dbReference type="ARBA" id="ARBA00009437"/>
    </source>
</evidence>
<organism evidence="8 9">
    <name type="scientific">Chimaeribacter coloradensis</name>
    <dbReference type="NCBI Taxonomy" id="2060068"/>
    <lineage>
        <taxon>Bacteria</taxon>
        <taxon>Pseudomonadati</taxon>
        <taxon>Pseudomonadota</taxon>
        <taxon>Gammaproteobacteria</taxon>
        <taxon>Enterobacterales</taxon>
        <taxon>Yersiniaceae</taxon>
        <taxon>Chimaeribacter</taxon>
    </lineage>
</organism>
<sequence length="318" mass="33996">MATLNLDHLATFRLVISRGSFSGAAEALGLSQPAVSLQVRQLEQALQVRLIERTGRGVKPTPAGLTLAEHSLKIDAVVNTAIESVSLHSEEITGTVTVGTGATACIHLLPPLLRELRQAYPLLKVDVRTGNTSEIVRGVEENRIDIGLVTLPAAGNCLRVDSLGSDELVIIMEQGHGVQSAAPPGPDALLPLPLIIFEPGSGTRALIDGWFRYGGHTAAPVMELGSIEAIKRMVRAGLGYSIVPRMAVATREEREGLSVYTMAPPLHRTLGTVMREDRMISRGMGEVLRRLRGQFPADAEPFPEAGGIPTAGPFFQAR</sequence>
<keyword evidence="9" id="KW-1185">Reference proteome</keyword>
<comment type="similarity">
    <text evidence="1">Belongs to the LysR transcriptional regulatory family.</text>
</comment>
<dbReference type="PANTHER" id="PTHR30126">
    <property type="entry name" value="HTH-TYPE TRANSCRIPTIONAL REGULATOR"/>
    <property type="match status" value="1"/>
</dbReference>
<evidence type="ECO:0000313" key="9">
    <source>
        <dbReference type="Proteomes" id="UP000234503"/>
    </source>
</evidence>
<dbReference type="InterPro" id="IPR000847">
    <property type="entry name" value="LysR_HTH_N"/>
</dbReference>
<name>A0A2N5E3X9_9GAMM</name>
<evidence type="ECO:0000313" key="8">
    <source>
        <dbReference type="EMBL" id="PLR35536.1"/>
    </source>
</evidence>
<feature type="region of interest" description="Disordered" evidence="6">
    <location>
        <begin position="299"/>
        <end position="318"/>
    </location>
</feature>
<dbReference type="SUPFAM" id="SSF46785">
    <property type="entry name" value="Winged helix' DNA-binding domain"/>
    <property type="match status" value="1"/>
</dbReference>
<dbReference type="Proteomes" id="UP000234503">
    <property type="component" value="Unassembled WGS sequence"/>
</dbReference>
<proteinExistence type="inferred from homology"/>
<dbReference type="GO" id="GO:0000976">
    <property type="term" value="F:transcription cis-regulatory region binding"/>
    <property type="evidence" value="ECO:0007669"/>
    <property type="project" value="TreeGrafter"/>
</dbReference>
<comment type="caution">
    <text evidence="8">The sequence shown here is derived from an EMBL/GenBank/DDBJ whole genome shotgun (WGS) entry which is preliminary data.</text>
</comment>
<keyword evidence="2" id="KW-0678">Repressor</keyword>